<dbReference type="GO" id="GO:0045454">
    <property type="term" value="P:cell redox homeostasis"/>
    <property type="evidence" value="ECO:0007669"/>
    <property type="project" value="TreeGrafter"/>
</dbReference>
<dbReference type="InterPro" id="IPR013766">
    <property type="entry name" value="Thioredoxin_domain"/>
</dbReference>
<dbReference type="FunFam" id="3.40.30.10:FF:000007">
    <property type="entry name" value="Thioredoxin-dependent thiol peroxidase"/>
    <property type="match status" value="1"/>
</dbReference>
<comment type="function">
    <text evidence="1">Thiol-specific peroxidase that catalyzes the reduction of hydrogen peroxide and organic hydroperoxides to water and alcohols, respectively. Plays a role in cell protection against oxidative stress by detoxifying peroxides and as sensor of hydrogen peroxide-mediated signaling events.</text>
</comment>
<dbReference type="PANTHER" id="PTHR42801">
    <property type="entry name" value="THIOREDOXIN-DEPENDENT PEROXIDE REDUCTASE"/>
    <property type="match status" value="1"/>
</dbReference>
<feature type="domain" description="Thioredoxin" evidence="14">
    <location>
        <begin position="5"/>
        <end position="157"/>
    </location>
</feature>
<evidence type="ECO:0000259" key="14">
    <source>
        <dbReference type="PROSITE" id="PS51352"/>
    </source>
</evidence>
<evidence type="ECO:0000256" key="5">
    <source>
        <dbReference type="ARBA" id="ARBA00022862"/>
    </source>
</evidence>
<dbReference type="InterPro" id="IPR000866">
    <property type="entry name" value="AhpC/TSA"/>
</dbReference>
<keyword evidence="5" id="KW-0049">Antioxidant</keyword>
<dbReference type="RefSeq" id="WP_035964842.1">
    <property type="nucleotide sequence ID" value="NZ_JAQDQD010000009.1"/>
</dbReference>
<evidence type="ECO:0000256" key="8">
    <source>
        <dbReference type="ARBA" id="ARBA00023284"/>
    </source>
</evidence>
<comment type="subunit">
    <text evidence="2">Monomer.</text>
</comment>
<comment type="catalytic activity">
    <reaction evidence="12">
        <text>a hydroperoxide + [thioredoxin]-dithiol = an alcohol + [thioredoxin]-disulfide + H2O</text>
        <dbReference type="Rhea" id="RHEA:62620"/>
        <dbReference type="Rhea" id="RHEA-COMP:10698"/>
        <dbReference type="Rhea" id="RHEA-COMP:10700"/>
        <dbReference type="ChEBI" id="CHEBI:15377"/>
        <dbReference type="ChEBI" id="CHEBI:29950"/>
        <dbReference type="ChEBI" id="CHEBI:30879"/>
        <dbReference type="ChEBI" id="CHEBI:35924"/>
        <dbReference type="ChEBI" id="CHEBI:50058"/>
        <dbReference type="EC" id="1.11.1.24"/>
    </reaction>
</comment>
<dbReference type="PROSITE" id="PS51352">
    <property type="entry name" value="THIOREDOXIN_2"/>
    <property type="match status" value="1"/>
</dbReference>
<comment type="caution">
    <text evidence="15">The sequence shown here is derived from an EMBL/GenBank/DDBJ whole genome shotgun (WGS) entry which is preliminary data.</text>
</comment>
<name>A0A0B0D737_9MICC</name>
<evidence type="ECO:0000256" key="7">
    <source>
        <dbReference type="ARBA" id="ARBA00023157"/>
    </source>
</evidence>
<keyword evidence="7" id="KW-1015">Disulfide bond</keyword>
<dbReference type="eggNOG" id="COG1225">
    <property type="taxonomic scope" value="Bacteria"/>
</dbReference>
<evidence type="ECO:0000256" key="3">
    <source>
        <dbReference type="ARBA" id="ARBA00013017"/>
    </source>
</evidence>
<evidence type="ECO:0000256" key="13">
    <source>
        <dbReference type="PIRSR" id="PIRSR000239-1"/>
    </source>
</evidence>
<protein>
    <recommendedName>
        <fullName evidence="3">thioredoxin-dependent peroxiredoxin</fullName>
        <ecNumber evidence="3">1.11.1.24</ecNumber>
    </recommendedName>
    <alternativeName>
        <fullName evidence="11">Bacterioferritin comigratory protein</fullName>
    </alternativeName>
    <alternativeName>
        <fullName evidence="9">Thioredoxin peroxidase</fullName>
    </alternativeName>
</protein>
<dbReference type="CDD" id="cd03017">
    <property type="entry name" value="PRX_BCP"/>
    <property type="match status" value="1"/>
</dbReference>
<dbReference type="InterPro" id="IPR050924">
    <property type="entry name" value="Peroxiredoxin_BCP/PrxQ"/>
</dbReference>
<keyword evidence="6" id="KW-0560">Oxidoreductase</keyword>
<evidence type="ECO:0000313" key="15">
    <source>
        <dbReference type="EMBL" id="KHE73791.1"/>
    </source>
</evidence>
<gene>
    <name evidence="15" type="ORF">AS25_10130</name>
</gene>
<dbReference type="EMBL" id="JROM01000045">
    <property type="protein sequence ID" value="KHE73791.1"/>
    <property type="molecule type" value="Genomic_DNA"/>
</dbReference>
<organism evidence="15 16">
    <name type="scientific">Kocuria marina</name>
    <dbReference type="NCBI Taxonomy" id="223184"/>
    <lineage>
        <taxon>Bacteria</taxon>
        <taxon>Bacillati</taxon>
        <taxon>Actinomycetota</taxon>
        <taxon>Actinomycetes</taxon>
        <taxon>Micrococcales</taxon>
        <taxon>Micrococcaceae</taxon>
        <taxon>Kocuria</taxon>
    </lineage>
</organism>
<dbReference type="GO" id="GO:0005737">
    <property type="term" value="C:cytoplasm"/>
    <property type="evidence" value="ECO:0007669"/>
    <property type="project" value="TreeGrafter"/>
</dbReference>
<sequence>MSRELSTGKPAPALRLTAHDGSTVDLADATRNGTVVYFYPKAFTPGCTTEACDFRDNLAALKGQGYDVYGVSGDDPQELQRFVTEYHLPYTLLSDPDHAAAKEWGAWGERTINGETSEGPLRSTFVIDPSGKLTHAQYRVDAQGHVARLVSELSDAS</sequence>
<dbReference type="Pfam" id="PF00578">
    <property type="entry name" value="AhpC-TSA"/>
    <property type="match status" value="1"/>
</dbReference>
<keyword evidence="8" id="KW-0676">Redox-active center</keyword>
<dbReference type="Gene3D" id="3.40.30.10">
    <property type="entry name" value="Glutaredoxin"/>
    <property type="match status" value="1"/>
</dbReference>
<comment type="similarity">
    <text evidence="10">Belongs to the peroxiredoxin family. BCP/PrxQ subfamily.</text>
</comment>
<dbReference type="EC" id="1.11.1.24" evidence="3"/>
<dbReference type="STRING" id="223184.AS25_10130"/>
<dbReference type="AlphaFoldDB" id="A0A0B0D737"/>
<dbReference type="PIRSF" id="PIRSF000239">
    <property type="entry name" value="AHPC"/>
    <property type="match status" value="1"/>
</dbReference>
<reference evidence="15 16" key="1">
    <citation type="submission" date="2014-09" db="EMBL/GenBank/DDBJ databases">
        <title>High-quality draft genome sequence of Kocuria marina SO9-6, an actinobacterium isolated from a copper mine.</title>
        <authorList>
            <person name="Castro D.B."/>
            <person name="Pereira L.B."/>
            <person name="Silva M.V."/>
            <person name="Silva B.P."/>
            <person name="Zanardi B.R."/>
            <person name="Carlos C."/>
            <person name="Belgini D.R."/>
            <person name="Limache E.G."/>
            <person name="Lacerda G.V."/>
            <person name="Nery M.B."/>
            <person name="Gomes M.B."/>
            <person name="Souza S."/>
            <person name="Silva T.M."/>
            <person name="Rodrigues V.D."/>
            <person name="Paulino L.C."/>
            <person name="Vicentini R."/>
            <person name="Ferraz L.F."/>
            <person name="Ottoboni L.M."/>
        </authorList>
    </citation>
    <scope>NUCLEOTIDE SEQUENCE [LARGE SCALE GENOMIC DNA]</scope>
    <source>
        <strain evidence="15 16">SO9-6</strain>
    </source>
</reference>
<dbReference type="Proteomes" id="UP000030664">
    <property type="component" value="Unassembled WGS sequence"/>
</dbReference>
<evidence type="ECO:0000313" key="16">
    <source>
        <dbReference type="Proteomes" id="UP000030664"/>
    </source>
</evidence>
<evidence type="ECO:0000256" key="9">
    <source>
        <dbReference type="ARBA" id="ARBA00032824"/>
    </source>
</evidence>
<keyword evidence="4" id="KW-0575">Peroxidase</keyword>
<evidence type="ECO:0000256" key="11">
    <source>
        <dbReference type="ARBA" id="ARBA00041373"/>
    </source>
</evidence>
<dbReference type="InterPro" id="IPR024706">
    <property type="entry name" value="Peroxiredoxin_AhpC-typ"/>
</dbReference>
<dbReference type="PANTHER" id="PTHR42801:SF4">
    <property type="entry name" value="AHPC_TSA FAMILY PROTEIN"/>
    <property type="match status" value="1"/>
</dbReference>
<accession>A0A0B0D737</accession>
<evidence type="ECO:0000256" key="10">
    <source>
        <dbReference type="ARBA" id="ARBA00038489"/>
    </source>
</evidence>
<dbReference type="GO" id="GO:0008379">
    <property type="term" value="F:thioredoxin peroxidase activity"/>
    <property type="evidence" value="ECO:0007669"/>
    <property type="project" value="TreeGrafter"/>
</dbReference>
<evidence type="ECO:0000256" key="6">
    <source>
        <dbReference type="ARBA" id="ARBA00023002"/>
    </source>
</evidence>
<dbReference type="InterPro" id="IPR036249">
    <property type="entry name" value="Thioredoxin-like_sf"/>
</dbReference>
<dbReference type="SUPFAM" id="SSF52833">
    <property type="entry name" value="Thioredoxin-like"/>
    <property type="match status" value="1"/>
</dbReference>
<dbReference type="GO" id="GO:0034599">
    <property type="term" value="P:cellular response to oxidative stress"/>
    <property type="evidence" value="ECO:0007669"/>
    <property type="project" value="TreeGrafter"/>
</dbReference>
<proteinExistence type="inferred from homology"/>
<evidence type="ECO:0000256" key="12">
    <source>
        <dbReference type="ARBA" id="ARBA00049091"/>
    </source>
</evidence>
<evidence type="ECO:0000256" key="2">
    <source>
        <dbReference type="ARBA" id="ARBA00011245"/>
    </source>
</evidence>
<feature type="active site" description="Cysteine sulfenic acid (-SOH) intermediate; for peroxidase activity" evidence="13">
    <location>
        <position position="47"/>
    </location>
</feature>
<evidence type="ECO:0000256" key="4">
    <source>
        <dbReference type="ARBA" id="ARBA00022559"/>
    </source>
</evidence>
<evidence type="ECO:0000256" key="1">
    <source>
        <dbReference type="ARBA" id="ARBA00003330"/>
    </source>
</evidence>